<dbReference type="Pfam" id="PF13401">
    <property type="entry name" value="AAA_22"/>
    <property type="match status" value="1"/>
</dbReference>
<dbReference type="InterPro" id="IPR049945">
    <property type="entry name" value="AAA_22"/>
</dbReference>
<dbReference type="SUPFAM" id="SSF52540">
    <property type="entry name" value="P-loop containing nucleoside triphosphate hydrolases"/>
    <property type="match status" value="1"/>
</dbReference>
<dbReference type="Gene3D" id="3.40.50.300">
    <property type="entry name" value="P-loop containing nucleotide triphosphate hydrolases"/>
    <property type="match status" value="1"/>
</dbReference>
<evidence type="ECO:0000259" key="1">
    <source>
        <dbReference type="Pfam" id="PF13401"/>
    </source>
</evidence>
<organism evidence="2 3">
    <name type="scientific">Anaerobutyricum soehngenii</name>
    <dbReference type="NCBI Taxonomy" id="105843"/>
    <lineage>
        <taxon>Bacteria</taxon>
        <taxon>Bacillati</taxon>
        <taxon>Bacillota</taxon>
        <taxon>Clostridia</taxon>
        <taxon>Lachnospirales</taxon>
        <taxon>Lachnospiraceae</taxon>
        <taxon>Anaerobutyricum</taxon>
    </lineage>
</organism>
<evidence type="ECO:0000313" key="3">
    <source>
        <dbReference type="Proteomes" id="UP000433359"/>
    </source>
</evidence>
<dbReference type="InterPro" id="IPR027417">
    <property type="entry name" value="P-loop_NTPase"/>
</dbReference>
<comment type="caution">
    <text evidence="2">The sequence shown here is derived from an EMBL/GenBank/DDBJ whole genome shotgun (WGS) entry which is preliminary data.</text>
</comment>
<dbReference type="GO" id="GO:0016887">
    <property type="term" value="F:ATP hydrolysis activity"/>
    <property type="evidence" value="ECO:0007669"/>
    <property type="project" value="InterPro"/>
</dbReference>
<evidence type="ECO:0000313" key="2">
    <source>
        <dbReference type="EMBL" id="MSU81690.1"/>
    </source>
</evidence>
<dbReference type="Proteomes" id="UP000433359">
    <property type="component" value="Unassembled WGS sequence"/>
</dbReference>
<proteinExistence type="predicted"/>
<dbReference type="AlphaFoldDB" id="A0A6N7YH07"/>
<dbReference type="EMBL" id="VULP01000006">
    <property type="protein sequence ID" value="MSU81690.1"/>
    <property type="molecule type" value="Genomic_DNA"/>
</dbReference>
<reference evidence="2 3" key="1">
    <citation type="submission" date="2019-08" db="EMBL/GenBank/DDBJ databases">
        <title>In-depth cultivation of the pig gut microbiome towards novel bacterial diversity and tailored functional studies.</title>
        <authorList>
            <person name="Wylensek D."/>
            <person name="Hitch T.C.A."/>
            <person name="Clavel T."/>
        </authorList>
    </citation>
    <scope>NUCLEOTIDE SEQUENCE [LARGE SCALE GENOMIC DNA]</scope>
    <source>
        <strain evidence="2 3">BSM-383-APC-4H</strain>
    </source>
</reference>
<name>A0A6N7YH07_9FIRM</name>
<dbReference type="RefSeq" id="WP_154580667.1">
    <property type="nucleotide sequence ID" value="NZ_VULP01000006.1"/>
</dbReference>
<gene>
    <name evidence="2" type="ORF">FYJ25_04765</name>
</gene>
<sequence>MFDAMRLIEKLPEMLSGEELIQKMSILPVYEEEVCRNGSDAERLMKLSDLYNIYLPSQMSTEIYSKLYLAILRSLQKKGTKLAVQQMNSNKRNMNEATNSRGNQEYSGIIGGSDSFTIIGTSGIGKSSAISRALNLIMANQIIYLEEPYVKIIPCITVQCPYDSSVKGMLLEILRKVDGELETTYYKNALRARATIDMLIGSVSQVCLNHVGLLIIDEIQNVVNSKNGKSLIGSLTQLINNSGISIGMIGTPESEIFFGQAMQLARRSLGLKYTALPYDAYFYKVCDTLFRYQYVKHHTELTDGIVRWLYEHSAGIISIAVSLVHDAQEIAILNQKESLDMSVLQEAYEQRMGMLHDYIQPTVQCGKGRKPKKKSCASKRKEKVISETTEDIQENLIQTLVKQAKKEKTDIVELLKEYVQVEVIV</sequence>
<accession>A0A6N7YH07</accession>
<feature type="domain" description="ORC1/DEAH AAA+ ATPase" evidence="1">
    <location>
        <begin position="115"/>
        <end position="253"/>
    </location>
</feature>
<protein>
    <submittedName>
        <fullName evidence="2">AAA family ATPase</fullName>
    </submittedName>
</protein>